<dbReference type="FunFam" id="3.90.190.10:FF:000035">
    <property type="entry name" value="Tyrosine phosphatase, putative"/>
    <property type="match status" value="1"/>
</dbReference>
<keyword evidence="4" id="KW-0378">Hydrolase</keyword>
<dbReference type="GO" id="GO:0016791">
    <property type="term" value="F:phosphatase activity"/>
    <property type="evidence" value="ECO:0007669"/>
    <property type="project" value="InterPro"/>
</dbReference>
<dbReference type="SUPFAM" id="SSF52799">
    <property type="entry name" value="(Phosphotyrosine protein) phosphatases II"/>
    <property type="match status" value="1"/>
</dbReference>
<organism evidence="12 13">
    <name type="scientific">Hondaea fermentalgiana</name>
    <dbReference type="NCBI Taxonomy" id="2315210"/>
    <lineage>
        <taxon>Eukaryota</taxon>
        <taxon>Sar</taxon>
        <taxon>Stramenopiles</taxon>
        <taxon>Bigyra</taxon>
        <taxon>Labyrinthulomycetes</taxon>
        <taxon>Thraustochytrida</taxon>
        <taxon>Thraustochytriidae</taxon>
        <taxon>Hondaea</taxon>
    </lineage>
</organism>
<comment type="subcellular location">
    <subcellularLocation>
        <location evidence="1">Cytoplasm</location>
    </subcellularLocation>
</comment>
<dbReference type="InterPro" id="IPR029021">
    <property type="entry name" value="Prot-tyrosine_phosphatase-like"/>
</dbReference>
<feature type="region of interest" description="Disordered" evidence="10">
    <location>
        <begin position="1"/>
        <end position="89"/>
    </location>
</feature>
<evidence type="ECO:0000256" key="10">
    <source>
        <dbReference type="SAM" id="MobiDB-lite"/>
    </source>
</evidence>
<dbReference type="InterPro" id="IPR020428">
    <property type="entry name" value="PFA-DSPs"/>
</dbReference>
<comment type="catalytic activity">
    <reaction evidence="6">
        <text>5-diphospho-1D-myo-inositol 1,2,3,4,6-pentakisphosphate + H2O = 1D-myo-inositol hexakisphosphate + phosphate + H(+)</text>
        <dbReference type="Rhea" id="RHEA:22384"/>
        <dbReference type="ChEBI" id="CHEBI:15377"/>
        <dbReference type="ChEBI" id="CHEBI:15378"/>
        <dbReference type="ChEBI" id="CHEBI:43474"/>
        <dbReference type="ChEBI" id="CHEBI:58130"/>
        <dbReference type="ChEBI" id="CHEBI:58628"/>
        <dbReference type="EC" id="3.6.1.52"/>
    </reaction>
    <physiologicalReaction direction="left-to-right" evidence="6">
        <dbReference type="Rhea" id="RHEA:22385"/>
    </physiologicalReaction>
</comment>
<sequence length="272" mass="30242">MLQSVGGVGRSGGGGGGGDDDAATADGEGRDELAWAAASVGLAGKDANGEVSGKAEDQGAKREEEEEEDNEKDDEYDDENEGSDEEGDEVFLDVPQVSRDKLLIPPLNFAMVAKGVFRSGYPNAKNFSFIKHLKIRTMICMSAEEAKELKIGEENREFVALNGIRLLRFPLEGQKEPFSQMSHDTIRRALREVLDVRNHPVLIHCDKGKHRTGTIVGCLRKLQGYALSGIFQEYSRFCKQSVRLLDHQLMEFFTMDFTPEERLFLPSWLPVD</sequence>
<proteinExistence type="inferred from homology"/>
<dbReference type="EC" id="3.6.1.52" evidence="2"/>
<name>A0A2R5GHM4_9STRA</name>
<protein>
    <recommendedName>
        <fullName evidence="2">diphosphoinositol-polyphosphate diphosphatase</fullName>
        <ecNumber evidence="2">3.6.1.52</ecNumber>
    </recommendedName>
</protein>
<dbReference type="InterPro" id="IPR020422">
    <property type="entry name" value="TYR_PHOSPHATASE_DUAL_dom"/>
</dbReference>
<feature type="compositionally biased region" description="Basic and acidic residues" evidence="10">
    <location>
        <begin position="53"/>
        <end position="63"/>
    </location>
</feature>
<evidence type="ECO:0000256" key="9">
    <source>
        <dbReference type="ARBA" id="ARBA00048424"/>
    </source>
</evidence>
<comment type="similarity">
    <text evidence="5">Belongs to the protein-tyrosine phosphatase family. Atypical dual-specificity phosphatase Siw14-like subfamily.</text>
</comment>
<evidence type="ECO:0000256" key="7">
    <source>
        <dbReference type="ARBA" id="ARBA00047562"/>
    </source>
</evidence>
<dbReference type="PANTHER" id="PTHR31126">
    <property type="entry name" value="TYROSINE-PROTEIN PHOSPHATASE"/>
    <property type="match status" value="1"/>
</dbReference>
<evidence type="ECO:0000313" key="12">
    <source>
        <dbReference type="EMBL" id="GBG30396.1"/>
    </source>
</evidence>
<accession>A0A2R5GHM4</accession>
<comment type="catalytic activity">
    <reaction evidence="8">
        <text>1,5-bis(diphospho)-1D-myo-inositol 2,3,4,6-tetrakisphosphate + H2O = 1-diphospho-1D-myo-inositol 2,3,4,5,6-pentakisphosphate + phosphate + 2 H(+)</text>
        <dbReference type="Rhea" id="RHEA:79699"/>
        <dbReference type="ChEBI" id="CHEBI:15377"/>
        <dbReference type="ChEBI" id="CHEBI:15378"/>
        <dbReference type="ChEBI" id="CHEBI:43474"/>
        <dbReference type="ChEBI" id="CHEBI:74946"/>
        <dbReference type="ChEBI" id="CHEBI:77983"/>
        <dbReference type="EC" id="3.6.1.52"/>
    </reaction>
    <physiologicalReaction direction="left-to-right" evidence="8">
        <dbReference type="Rhea" id="RHEA:79700"/>
    </physiologicalReaction>
</comment>
<dbReference type="GO" id="GO:0005737">
    <property type="term" value="C:cytoplasm"/>
    <property type="evidence" value="ECO:0007669"/>
    <property type="project" value="UniProtKB-SubCell"/>
</dbReference>
<evidence type="ECO:0000256" key="5">
    <source>
        <dbReference type="ARBA" id="ARBA00044949"/>
    </source>
</evidence>
<reference evidence="12 13" key="1">
    <citation type="submission" date="2017-12" db="EMBL/GenBank/DDBJ databases">
        <title>Sequencing, de novo assembly and annotation of complete genome of a new Thraustochytrid species, strain FCC1311.</title>
        <authorList>
            <person name="Sedici K."/>
            <person name="Godart F."/>
            <person name="Aiese Cigliano R."/>
            <person name="Sanseverino W."/>
            <person name="Barakat M."/>
            <person name="Ortet P."/>
            <person name="Marechal E."/>
            <person name="Cagnac O."/>
            <person name="Amato A."/>
        </authorList>
    </citation>
    <scope>NUCLEOTIDE SEQUENCE [LARGE SCALE GENOMIC DNA]</scope>
</reference>
<comment type="catalytic activity">
    <reaction evidence="9">
        <text>6-diphospho-1D-myo-inositol pentakisphosphate + H2O = 1D-myo-inositol hexakisphosphate + phosphate + H(+)</text>
        <dbReference type="Rhea" id="RHEA:79703"/>
        <dbReference type="ChEBI" id="CHEBI:15377"/>
        <dbReference type="ChEBI" id="CHEBI:15378"/>
        <dbReference type="ChEBI" id="CHEBI:43474"/>
        <dbReference type="ChEBI" id="CHEBI:58130"/>
        <dbReference type="ChEBI" id="CHEBI:230534"/>
        <dbReference type="EC" id="3.6.1.52"/>
    </reaction>
    <physiologicalReaction direction="left-to-right" evidence="9">
        <dbReference type="Rhea" id="RHEA:79704"/>
    </physiologicalReaction>
</comment>
<dbReference type="EMBL" id="BEYU01000076">
    <property type="protein sequence ID" value="GBG30396.1"/>
    <property type="molecule type" value="Genomic_DNA"/>
</dbReference>
<dbReference type="GO" id="GO:0008486">
    <property type="term" value="F:diphosphoinositol-polyphosphate diphosphatase activity"/>
    <property type="evidence" value="ECO:0007669"/>
    <property type="project" value="UniProtKB-EC"/>
</dbReference>
<evidence type="ECO:0000313" key="13">
    <source>
        <dbReference type="Proteomes" id="UP000241890"/>
    </source>
</evidence>
<keyword evidence="3" id="KW-0963">Cytoplasm</keyword>
<evidence type="ECO:0000256" key="3">
    <source>
        <dbReference type="ARBA" id="ARBA00022490"/>
    </source>
</evidence>
<comment type="catalytic activity">
    <reaction evidence="7">
        <text>3,5-bis(diphospho)-1D-myo-inositol 1,2,4,6-tetrakisphosphate + H2O = 3-diphospho-1D-myo-inositol 1,2,4,5,6-pentakisphosphate + phosphate + 2 H(+)</text>
        <dbReference type="Rhea" id="RHEA:56312"/>
        <dbReference type="ChEBI" id="CHEBI:15377"/>
        <dbReference type="ChEBI" id="CHEBI:15378"/>
        <dbReference type="ChEBI" id="CHEBI:43474"/>
        <dbReference type="ChEBI" id="CHEBI:140372"/>
        <dbReference type="ChEBI" id="CHEBI:140374"/>
        <dbReference type="EC" id="3.6.1.52"/>
    </reaction>
    <physiologicalReaction direction="left-to-right" evidence="7">
        <dbReference type="Rhea" id="RHEA:56313"/>
    </physiologicalReaction>
</comment>
<evidence type="ECO:0000256" key="6">
    <source>
        <dbReference type="ARBA" id="ARBA00047342"/>
    </source>
</evidence>
<evidence type="ECO:0000256" key="1">
    <source>
        <dbReference type="ARBA" id="ARBA00004496"/>
    </source>
</evidence>
<dbReference type="OrthoDB" id="6375174at2759"/>
<evidence type="ECO:0000256" key="2">
    <source>
        <dbReference type="ARBA" id="ARBA00012527"/>
    </source>
</evidence>
<dbReference type="InterPro" id="IPR004861">
    <property type="entry name" value="Siw14-like"/>
</dbReference>
<dbReference type="PRINTS" id="PR01911">
    <property type="entry name" value="PFDSPHPHTASE"/>
</dbReference>
<feature type="compositionally biased region" description="Acidic residues" evidence="10">
    <location>
        <begin position="64"/>
        <end position="89"/>
    </location>
</feature>
<dbReference type="PROSITE" id="PS00383">
    <property type="entry name" value="TYR_PHOSPHATASE_1"/>
    <property type="match status" value="1"/>
</dbReference>
<dbReference type="Pfam" id="PF03162">
    <property type="entry name" value="Y_phosphatase2"/>
    <property type="match status" value="1"/>
</dbReference>
<gene>
    <name evidence="12" type="ORF">FCC1311_066152</name>
</gene>
<dbReference type="PROSITE" id="PS50054">
    <property type="entry name" value="TYR_PHOSPHATASE_DUAL"/>
    <property type="match status" value="1"/>
</dbReference>
<dbReference type="Gene3D" id="3.90.190.10">
    <property type="entry name" value="Protein tyrosine phosphatase superfamily"/>
    <property type="match status" value="1"/>
</dbReference>
<evidence type="ECO:0000256" key="4">
    <source>
        <dbReference type="ARBA" id="ARBA00022801"/>
    </source>
</evidence>
<dbReference type="Proteomes" id="UP000241890">
    <property type="component" value="Unassembled WGS sequence"/>
</dbReference>
<dbReference type="PANTHER" id="PTHR31126:SF48">
    <property type="entry name" value="INOSITOL PHOSPHATASE SIW14"/>
    <property type="match status" value="1"/>
</dbReference>
<comment type="caution">
    <text evidence="12">The sequence shown here is derived from an EMBL/GenBank/DDBJ whole genome shotgun (WGS) entry which is preliminary data.</text>
</comment>
<evidence type="ECO:0000256" key="8">
    <source>
        <dbReference type="ARBA" id="ARBA00047927"/>
    </source>
</evidence>
<feature type="domain" description="Tyrosine-protein phosphatase" evidence="11">
    <location>
        <begin position="108"/>
        <end position="265"/>
    </location>
</feature>
<dbReference type="InterPro" id="IPR016130">
    <property type="entry name" value="Tyr_Pase_AS"/>
</dbReference>
<keyword evidence="13" id="KW-1185">Reference proteome</keyword>
<dbReference type="AlphaFoldDB" id="A0A2R5GHM4"/>
<feature type="compositionally biased region" description="Gly residues" evidence="10">
    <location>
        <begin position="1"/>
        <end position="17"/>
    </location>
</feature>
<evidence type="ECO:0000259" key="11">
    <source>
        <dbReference type="PROSITE" id="PS50054"/>
    </source>
</evidence>
<dbReference type="InParanoid" id="A0A2R5GHM4"/>